<dbReference type="Gene3D" id="3.40.50.1000">
    <property type="entry name" value="HAD superfamily/HAD-like"/>
    <property type="match status" value="1"/>
</dbReference>
<dbReference type="PANTHER" id="PTHR10000">
    <property type="entry name" value="PHOSPHOSERINE PHOSPHATASE"/>
    <property type="match status" value="1"/>
</dbReference>
<dbReference type="InterPro" id="IPR000150">
    <property type="entry name" value="Cof"/>
</dbReference>
<dbReference type="SFLD" id="SFLDG01140">
    <property type="entry name" value="C2.B:_Phosphomannomutase_and_P"/>
    <property type="match status" value="1"/>
</dbReference>
<dbReference type="InterPro" id="IPR023214">
    <property type="entry name" value="HAD_sf"/>
</dbReference>
<dbReference type="NCBIfam" id="TIGR01484">
    <property type="entry name" value="HAD-SF-IIB"/>
    <property type="match status" value="1"/>
</dbReference>
<dbReference type="PANTHER" id="PTHR10000:SF53">
    <property type="entry name" value="5-AMINO-6-(5-PHOSPHO-D-RIBITYLAMINO)URACIL PHOSPHATASE YBJI-RELATED"/>
    <property type="match status" value="1"/>
</dbReference>
<accession>A0A521CNP7</accession>
<dbReference type="SUPFAM" id="SSF56784">
    <property type="entry name" value="HAD-like"/>
    <property type="match status" value="1"/>
</dbReference>
<dbReference type="InterPro" id="IPR006379">
    <property type="entry name" value="HAD-SF_hydro_IIB"/>
</dbReference>
<dbReference type="EMBL" id="FXTB01000003">
    <property type="protein sequence ID" value="SMO61084.1"/>
    <property type="molecule type" value="Genomic_DNA"/>
</dbReference>
<gene>
    <name evidence="1" type="ORF">SAMN06265379_103354</name>
</gene>
<evidence type="ECO:0000313" key="1">
    <source>
        <dbReference type="EMBL" id="SMO61084.1"/>
    </source>
</evidence>
<sequence>MIKLIVTDMDGTLLNSNKELSPKFESIYKQLRDKGIRFAVASGRPHYSLRPQFEHFTHDIIFIGDNGAYIGTQPEPLISGSFTNSEMDEIINTYRKIAGVDAVICTPHKPYTESDDADFIKKAKKYYPNIEMVDEAKKINEQVLKVAICDSLTWQENSGKIWNRFEEKHVVAPSSNVWIDLMPLGVNKGAAVAHIQQLLGVKKEETMVFGDFHNDIEMLQMASHSYAMENAHEDVKNVAQFIAPSNDSNGVIQVIEEVVLKH</sequence>
<dbReference type="Pfam" id="PF08282">
    <property type="entry name" value="Hydrolase_3"/>
    <property type="match status" value="1"/>
</dbReference>
<dbReference type="OrthoDB" id="9814970at2"/>
<dbReference type="AlphaFoldDB" id="A0A521CNP7"/>
<dbReference type="SFLD" id="SFLDG01144">
    <property type="entry name" value="C2.B.4:_PGP_Like"/>
    <property type="match status" value="1"/>
</dbReference>
<dbReference type="NCBIfam" id="TIGR00099">
    <property type="entry name" value="Cof-subfamily"/>
    <property type="match status" value="1"/>
</dbReference>
<evidence type="ECO:0000313" key="2">
    <source>
        <dbReference type="Proteomes" id="UP000319040"/>
    </source>
</evidence>
<reference evidence="1 2" key="1">
    <citation type="submission" date="2017-05" db="EMBL/GenBank/DDBJ databases">
        <authorList>
            <person name="Varghese N."/>
            <person name="Submissions S."/>
        </authorList>
    </citation>
    <scope>NUCLEOTIDE SEQUENCE [LARGE SCALE GENOMIC DNA]</scope>
    <source>
        <strain evidence="1 2">DSM 27040</strain>
    </source>
</reference>
<dbReference type="CDD" id="cd07518">
    <property type="entry name" value="HAD_YbiV-Like"/>
    <property type="match status" value="1"/>
</dbReference>
<dbReference type="GO" id="GO:0000287">
    <property type="term" value="F:magnesium ion binding"/>
    <property type="evidence" value="ECO:0007669"/>
    <property type="project" value="TreeGrafter"/>
</dbReference>
<proteinExistence type="predicted"/>
<keyword evidence="2" id="KW-1185">Reference proteome</keyword>
<dbReference type="RefSeq" id="WP_142533043.1">
    <property type="nucleotide sequence ID" value="NZ_FXTB01000003.1"/>
</dbReference>
<dbReference type="GO" id="GO:0016791">
    <property type="term" value="F:phosphatase activity"/>
    <property type="evidence" value="ECO:0007669"/>
    <property type="project" value="TreeGrafter"/>
</dbReference>
<dbReference type="SFLD" id="SFLDS00003">
    <property type="entry name" value="Haloacid_Dehalogenase"/>
    <property type="match status" value="1"/>
</dbReference>
<protein>
    <recommendedName>
        <fullName evidence="3">Sugar-phosphatase</fullName>
    </recommendedName>
</protein>
<dbReference type="Proteomes" id="UP000319040">
    <property type="component" value="Unassembled WGS sequence"/>
</dbReference>
<organism evidence="1 2">
    <name type="scientific">Saccharicrinis carchari</name>
    <dbReference type="NCBI Taxonomy" id="1168039"/>
    <lineage>
        <taxon>Bacteria</taxon>
        <taxon>Pseudomonadati</taxon>
        <taxon>Bacteroidota</taxon>
        <taxon>Bacteroidia</taxon>
        <taxon>Marinilabiliales</taxon>
        <taxon>Marinilabiliaceae</taxon>
        <taxon>Saccharicrinis</taxon>
    </lineage>
</organism>
<name>A0A521CNP7_SACCC</name>
<dbReference type="Gene3D" id="3.30.1240.10">
    <property type="match status" value="1"/>
</dbReference>
<dbReference type="GO" id="GO:0005829">
    <property type="term" value="C:cytosol"/>
    <property type="evidence" value="ECO:0007669"/>
    <property type="project" value="TreeGrafter"/>
</dbReference>
<dbReference type="PROSITE" id="PS01228">
    <property type="entry name" value="COF_1"/>
    <property type="match status" value="1"/>
</dbReference>
<evidence type="ECO:0008006" key="3">
    <source>
        <dbReference type="Google" id="ProtNLM"/>
    </source>
</evidence>
<dbReference type="InterPro" id="IPR036412">
    <property type="entry name" value="HAD-like_sf"/>
</dbReference>